<dbReference type="InterPro" id="IPR036390">
    <property type="entry name" value="WH_DNA-bd_sf"/>
</dbReference>
<dbReference type="EMBL" id="JAEPBG010000051">
    <property type="protein sequence ID" value="MBK4739343.1"/>
    <property type="molecule type" value="Genomic_DNA"/>
</dbReference>
<name>A0A934T4C3_9BURK</name>
<gene>
    <name evidence="1" type="ORF">JJB74_32570</name>
</gene>
<dbReference type="RefSeq" id="WP_200598709.1">
    <property type="nucleotide sequence ID" value="NZ_JAEPBG010000051.1"/>
</dbReference>
<protein>
    <submittedName>
        <fullName evidence="1">Winged helix-turn-helix domain-containing protein</fullName>
    </submittedName>
</protein>
<keyword evidence="2" id="KW-1185">Reference proteome</keyword>
<proteinExistence type="predicted"/>
<accession>A0A934T4C3</accession>
<evidence type="ECO:0000313" key="1">
    <source>
        <dbReference type="EMBL" id="MBK4739343.1"/>
    </source>
</evidence>
<sequence>MGYNRARGQPFQLTQEYLASMLRVHRPTVSVTASMVEYSRGVINVLDYDGLEGATCECYQVIKDQFERFLGKRIA</sequence>
<dbReference type="SUPFAM" id="SSF46785">
    <property type="entry name" value="Winged helix' DNA-binding domain"/>
    <property type="match status" value="1"/>
</dbReference>
<evidence type="ECO:0000313" key="2">
    <source>
        <dbReference type="Proteomes" id="UP000622890"/>
    </source>
</evidence>
<dbReference type="AlphaFoldDB" id="A0A934T4C3"/>
<organism evidence="1 2">
    <name type="scientific">Noviherbaspirillum pedocola</name>
    <dbReference type="NCBI Taxonomy" id="2801341"/>
    <lineage>
        <taxon>Bacteria</taxon>
        <taxon>Pseudomonadati</taxon>
        <taxon>Pseudomonadota</taxon>
        <taxon>Betaproteobacteria</taxon>
        <taxon>Burkholderiales</taxon>
        <taxon>Oxalobacteraceae</taxon>
        <taxon>Noviherbaspirillum</taxon>
    </lineage>
</organism>
<dbReference type="Proteomes" id="UP000622890">
    <property type="component" value="Unassembled WGS sequence"/>
</dbReference>
<comment type="caution">
    <text evidence="1">The sequence shown here is derived from an EMBL/GenBank/DDBJ whole genome shotgun (WGS) entry which is preliminary data.</text>
</comment>
<reference evidence="1" key="1">
    <citation type="submission" date="2021-01" db="EMBL/GenBank/DDBJ databases">
        <title>Genome sequence of strain Noviherbaspirillum sp. DKR-6.</title>
        <authorList>
            <person name="Chaudhary D.K."/>
        </authorList>
    </citation>
    <scope>NUCLEOTIDE SEQUENCE</scope>
    <source>
        <strain evidence="1">DKR-6</strain>
    </source>
</reference>